<evidence type="ECO:0000313" key="4">
    <source>
        <dbReference type="Proteomes" id="UP000198767"/>
    </source>
</evidence>
<dbReference type="RefSeq" id="WP_090216807.1">
    <property type="nucleotide sequence ID" value="NZ_FMWG01000002.1"/>
</dbReference>
<dbReference type="SUPFAM" id="SSF53474">
    <property type="entry name" value="alpha/beta-Hydrolases"/>
    <property type="match status" value="1"/>
</dbReference>
<dbReference type="InterPro" id="IPR029058">
    <property type="entry name" value="AB_hydrolase_fold"/>
</dbReference>
<dbReference type="Gene3D" id="3.40.50.1820">
    <property type="entry name" value="alpha/beta hydrolase"/>
    <property type="match status" value="1"/>
</dbReference>
<organism evidence="3 4">
    <name type="scientific">Epibacterium ulvae</name>
    <dbReference type="NCBI Taxonomy" id="1156985"/>
    <lineage>
        <taxon>Bacteria</taxon>
        <taxon>Pseudomonadati</taxon>
        <taxon>Pseudomonadota</taxon>
        <taxon>Alphaproteobacteria</taxon>
        <taxon>Rhodobacterales</taxon>
        <taxon>Roseobacteraceae</taxon>
        <taxon>Epibacterium</taxon>
    </lineage>
</organism>
<dbReference type="InterPro" id="IPR010333">
    <property type="entry name" value="VirJ"/>
</dbReference>
<dbReference type="Pfam" id="PF06057">
    <property type="entry name" value="VirJ"/>
    <property type="match status" value="1"/>
</dbReference>
<dbReference type="EMBL" id="FMWG01000002">
    <property type="protein sequence ID" value="SCZ55712.1"/>
    <property type="molecule type" value="Genomic_DNA"/>
</dbReference>
<accession>A0A1G5Q227</accession>
<dbReference type="InterPro" id="IPR011225">
    <property type="entry name" value="IV_sec_VirJ"/>
</dbReference>
<evidence type="ECO:0000256" key="1">
    <source>
        <dbReference type="SAM" id="SignalP"/>
    </source>
</evidence>
<name>A0A1G5Q227_9RHOB</name>
<reference evidence="3 4" key="1">
    <citation type="submission" date="2016-10" db="EMBL/GenBank/DDBJ databases">
        <authorList>
            <person name="de Groot N.N."/>
        </authorList>
    </citation>
    <scope>NUCLEOTIDE SEQUENCE [LARGE SCALE GENOMIC DNA]</scope>
    <source>
        <strain evidence="3 4">U95</strain>
    </source>
</reference>
<gene>
    <name evidence="3" type="ORF">SAMN04488118_102462</name>
</gene>
<dbReference type="STRING" id="1156985.SAMN04488118_102462"/>
<feature type="signal peptide" evidence="1">
    <location>
        <begin position="1"/>
        <end position="22"/>
    </location>
</feature>
<evidence type="ECO:0000313" key="3">
    <source>
        <dbReference type="EMBL" id="SCZ55712.1"/>
    </source>
</evidence>
<keyword evidence="4" id="KW-1185">Reference proteome</keyword>
<dbReference type="OrthoDB" id="9807916at2"/>
<sequence>MKRVWKRSIQLGSILTALSLSAVATFAKWGDLTALNTSDAEQHVLSVSMPQGMDARSTAIFLVGHEGWTAEQAARAKRLSEMHTLVVGLDGLHLLKSAGNDCSAVAPLILKAALAVQVREGALARTPVLTAYGSATSLALSAADVAPNRFKGLVTVSTDHQDMLCAGAQPADGAKAPLRWLDVTEGDVISPAQNIQGATVVPPTPTAQRAFYKSYLRLAGTDSAFDTRTQAAAADLEDLPLTIHNTQQASSYDTYAIFLSGDGGWANFDKQISDRLAAEGIPVVGISSLRYMWREKSPAQIAADLTRIDAHYSMHFSKSRVLILGFSLGANTLPFAATHMPDNLRSRIAGLGLIAPETRTGFEIVVGGWLGQETGAHEVSPAIAALQGHLPGHRVMCLFGSKESVSACPPSQLPGMKKVEFEGGHHLGHAHDAIVSELKTLLSSPREG</sequence>
<keyword evidence="1" id="KW-0732">Signal</keyword>
<feature type="chain" id="PRO_5011602621" evidence="1">
    <location>
        <begin position="23"/>
        <end position="448"/>
    </location>
</feature>
<dbReference type="AlphaFoldDB" id="A0A1G5Q227"/>
<dbReference type="PIRSF" id="PIRSF029063">
    <property type="entry name" value="IV_sec_VirJ"/>
    <property type="match status" value="1"/>
</dbReference>
<dbReference type="Proteomes" id="UP000198767">
    <property type="component" value="Unassembled WGS sequence"/>
</dbReference>
<protein>
    <submittedName>
        <fullName evidence="3">Type IV secretory pathway, VirJ component</fullName>
    </submittedName>
</protein>
<evidence type="ECO:0000259" key="2">
    <source>
        <dbReference type="Pfam" id="PF06057"/>
    </source>
</evidence>
<proteinExistence type="predicted"/>
<feature type="domain" description="Bacterial virulence" evidence="2">
    <location>
        <begin position="253"/>
        <end position="438"/>
    </location>
</feature>